<gene>
    <name evidence="1" type="ORF">HX882_03120</name>
</gene>
<name>A0A7Y8C0S6_9PSED</name>
<organism evidence="1 2">
    <name type="scientific">Pseudomonas gingeri</name>
    <dbReference type="NCBI Taxonomy" id="117681"/>
    <lineage>
        <taxon>Bacteria</taxon>
        <taxon>Pseudomonadati</taxon>
        <taxon>Pseudomonadota</taxon>
        <taxon>Gammaproteobacteria</taxon>
        <taxon>Pseudomonadales</taxon>
        <taxon>Pseudomonadaceae</taxon>
        <taxon>Pseudomonas</taxon>
    </lineage>
</organism>
<accession>A0A7Y8C0S6</accession>
<dbReference type="Proteomes" id="UP000539985">
    <property type="component" value="Unassembled WGS sequence"/>
</dbReference>
<sequence>MTEPTQAAAAKLISRFRPGSGDAILTSFSKDARDLALMMSTADLGKYQRKYHIHPIGRNNRYFGTRNRFYLTQIGGALKRFCRYLDQELLFAVRSASCPSAQLYNWLADGDRQRRLQALKAQPVLIPLLVLAESTPWPSCDVAPWSELGACEPEISEEGIFGVGGETILGVAADAGLPINEVIAWLFGVPQSSIRYLGRQRPFHAGSALTHFQREGKDTGWNALLAGAALGNRRPSTKPQWKSFFSTWSKLPWQITQRVSNLSHLFTGCPTDWNDPTWPHIAARLSDLQDLFNPLSESEFPESERAKNLLQAFVSRSSYHQVGRLVDDFHQALNDIREQMDRESGAHKESDEHTRWPTFLVNDTPIDCPNGLQIVELTCPADLWAEHCALDHCVDTYDYRAYHGSCRLLSVRHNGKSLATAEVVYEPPHSASTPIQRIPRHLVTQQLRGFQNDLPAQHSPEQKAYDWFWLRVKTEAIAVNLDWLDMTRTMPRFGDNGYKSRHAQAVVQWIVQRLDNA</sequence>
<reference evidence="1 2" key="1">
    <citation type="submission" date="2020-04" db="EMBL/GenBank/DDBJ databases">
        <title>Molecular characterization of pseudomonads from Agaricus bisporus reveal novel blotch 2 pathogens in Western Europe.</title>
        <authorList>
            <person name="Taparia T."/>
            <person name="Krijger M."/>
            <person name="Haynes E."/>
            <person name="Elpinstone J.G."/>
            <person name="Noble R."/>
            <person name="Van Der Wolf J."/>
        </authorList>
    </citation>
    <scope>NUCLEOTIDE SEQUENCE [LARGE SCALE GENOMIC DNA]</scope>
    <source>
        <strain evidence="1 2">H7001</strain>
    </source>
</reference>
<proteinExistence type="predicted"/>
<dbReference type="EMBL" id="JACAQB010000003">
    <property type="protein sequence ID" value="NWB94879.1"/>
    <property type="molecule type" value="Genomic_DNA"/>
</dbReference>
<evidence type="ECO:0008006" key="3">
    <source>
        <dbReference type="Google" id="ProtNLM"/>
    </source>
</evidence>
<comment type="caution">
    <text evidence="1">The sequence shown here is derived from an EMBL/GenBank/DDBJ whole genome shotgun (WGS) entry which is preliminary data.</text>
</comment>
<dbReference type="AlphaFoldDB" id="A0A7Y8C0S6"/>
<evidence type="ECO:0000313" key="1">
    <source>
        <dbReference type="EMBL" id="NWB94879.1"/>
    </source>
</evidence>
<protein>
    <recommendedName>
        <fullName evidence="3">PcfJ-like protein</fullName>
    </recommendedName>
</protein>
<evidence type="ECO:0000313" key="2">
    <source>
        <dbReference type="Proteomes" id="UP000539985"/>
    </source>
</evidence>